<feature type="transmembrane region" description="Helical" evidence="1">
    <location>
        <begin position="139"/>
        <end position="156"/>
    </location>
</feature>
<dbReference type="InterPro" id="IPR027787">
    <property type="entry name" value="Alpha/beta-hydrolase_catalytic"/>
</dbReference>
<feature type="domain" description="Alpha/beta-hydrolase catalytic" evidence="2">
    <location>
        <begin position="187"/>
        <end position="326"/>
    </location>
</feature>
<feature type="transmembrane region" description="Helical" evidence="1">
    <location>
        <begin position="21"/>
        <end position="38"/>
    </location>
</feature>
<keyword evidence="1" id="KW-0472">Membrane</keyword>
<keyword evidence="1" id="KW-1133">Transmembrane helix</keyword>
<name>A0AAX3T3A6_9ACTN</name>
<dbReference type="SUPFAM" id="SSF53474">
    <property type="entry name" value="alpha/beta-Hydrolases"/>
    <property type="match status" value="1"/>
</dbReference>
<sequence length="415" mass="43319">MTKYRDARCLRDGPFRSWPHPAISVAVTLGYLMAVYPGTLPRDATTTAIVTASFGALGAIIGMIAARRSRRQPDDQARRVVFGSCLVILGCAVGVAVWWQNLIRAAVDVAPVGPGWVAAATIPPAVLVLAIVAVPRSCALLAAGAVALTAGLLAPADAGADEQPVPASSTTVATHSDVLARGELNTDGFDRAAAQLVRTWTRSGGLSTRAVVVAVPTGSGWIDPAAVDGFESRFAGDVRVLALPYDDVPSWQAFVSDRSRSADSAIAVVSALAAVLDGVPDRERPRVILYGQSLGAVGADAARVWLENERPALLDETVLVAPPAGTVAPDSRTSRTVLANSSDPVVRWSPAGLWRPHRATEDTHIRGPRVPSAPWLPVVSFVQTSIDLLGALDGAAGVGHRYGSEQSGPPQPMRN</sequence>
<protein>
    <submittedName>
        <fullName evidence="3">Alpha/beta-hydrolase family protein</fullName>
    </submittedName>
</protein>
<dbReference type="Proteomes" id="UP001213504">
    <property type="component" value="Chromosome"/>
</dbReference>
<feature type="transmembrane region" description="Helical" evidence="1">
    <location>
        <begin position="111"/>
        <end position="132"/>
    </location>
</feature>
<feature type="transmembrane region" description="Helical" evidence="1">
    <location>
        <begin position="77"/>
        <end position="99"/>
    </location>
</feature>
<proteinExistence type="predicted"/>
<feature type="transmembrane region" description="Helical" evidence="1">
    <location>
        <begin position="44"/>
        <end position="65"/>
    </location>
</feature>
<dbReference type="AlphaFoldDB" id="A0AAX3T3A6"/>
<accession>A0AAX3T3A6</accession>
<feature type="domain" description="Alpha/beta-hydrolase catalytic" evidence="2">
    <location>
        <begin position="336"/>
        <end position="405"/>
    </location>
</feature>
<gene>
    <name evidence="3" type="ORF">P9A14_15915</name>
</gene>
<dbReference type="RefSeq" id="WP_165629821.1">
    <property type="nucleotide sequence ID" value="NZ_CP121270.1"/>
</dbReference>
<dbReference type="EMBL" id="CP121270">
    <property type="protein sequence ID" value="WFP23634.1"/>
    <property type="molecule type" value="Genomic_DNA"/>
</dbReference>
<evidence type="ECO:0000313" key="3">
    <source>
        <dbReference type="EMBL" id="WFP23634.1"/>
    </source>
</evidence>
<reference evidence="3" key="1">
    <citation type="submission" date="2023-04" db="EMBL/GenBank/DDBJ databases">
        <title>Complete genome sequence of a phthalic acid esters degrading bacterial strain.</title>
        <authorList>
            <person name="Weng L."/>
            <person name="Jia Y."/>
            <person name="Ren L."/>
        </authorList>
    </citation>
    <scope>NUCLEOTIDE SEQUENCE</scope>
    <source>
        <strain evidence="3">RL-LY01</strain>
    </source>
</reference>
<evidence type="ECO:0000313" key="4">
    <source>
        <dbReference type="Proteomes" id="UP001213504"/>
    </source>
</evidence>
<dbReference type="Pfam" id="PF10081">
    <property type="entry name" value="Abhydrolase_9"/>
    <property type="match status" value="2"/>
</dbReference>
<organism evidence="3 4">
    <name type="scientific">Gordonia hongkongensis</name>
    <dbReference type="NCBI Taxonomy" id="1701090"/>
    <lineage>
        <taxon>Bacteria</taxon>
        <taxon>Bacillati</taxon>
        <taxon>Actinomycetota</taxon>
        <taxon>Actinomycetes</taxon>
        <taxon>Mycobacteriales</taxon>
        <taxon>Gordoniaceae</taxon>
        <taxon>Gordonia</taxon>
    </lineage>
</organism>
<dbReference type="InterPro" id="IPR029058">
    <property type="entry name" value="AB_hydrolase_fold"/>
</dbReference>
<evidence type="ECO:0000259" key="2">
    <source>
        <dbReference type="Pfam" id="PF10081"/>
    </source>
</evidence>
<evidence type="ECO:0000256" key="1">
    <source>
        <dbReference type="SAM" id="Phobius"/>
    </source>
</evidence>
<keyword evidence="1" id="KW-0812">Transmembrane</keyword>